<feature type="compositionally biased region" description="Polar residues" evidence="1">
    <location>
        <begin position="467"/>
        <end position="483"/>
    </location>
</feature>
<feature type="region of interest" description="Disordered" evidence="1">
    <location>
        <begin position="1044"/>
        <end position="1104"/>
    </location>
</feature>
<feature type="region of interest" description="Disordered" evidence="1">
    <location>
        <begin position="467"/>
        <end position="488"/>
    </location>
</feature>
<keyword evidence="3" id="KW-1185">Reference proteome</keyword>
<feature type="region of interest" description="Disordered" evidence="1">
    <location>
        <begin position="297"/>
        <end position="323"/>
    </location>
</feature>
<evidence type="ECO:0000313" key="3">
    <source>
        <dbReference type="Proteomes" id="UP000054144"/>
    </source>
</evidence>
<feature type="compositionally biased region" description="Polar residues" evidence="1">
    <location>
        <begin position="1161"/>
        <end position="1183"/>
    </location>
</feature>
<sequence length="1344" mass="141763">MEEDRHIYLGKEMCLAAIAGGQRDGQSVAMDIRTQLRPSRQYRLIGGIEGMITGCDEDLPLRLRVWREAEYVLANAKKLSRCDVVLNVSEEKKRDLDNGSDETTCDVIAIQNKADMISISNLVLSTLIISFSLFFSDYPVPPVPFHPPTPIRAPSLQPSIQPSRRWPETTNAPFVTLPLPAHNMSPATCVPILAIGPTRSLPQFGFSGENTHLYSSFIFARSDLLSRHVNKCHPGEAPPTSSPSTGSGGRRRTHASLARATTSKQGGLPCDGSNPCMKCAQKKIRCTFVKFHRQTAPSGPGHGTHPHLAQPSSSSSVYTSTPLSIGSGAGPSYPGIPASLESTMMGSSAALPSSITGSNALAGSSIADLPASLVSSGGFSVPTQHGGAMSVPIAQQFGDLTPHQLGELQAMSSASGTGTGLDALRSVDGAVLTSQAGPQLHGYDGRLDGRIGTDEMAMGLLLQTQHHVPSQQRLQQHQNSPPQQHRAAPGNMSLEELFSDAYPAGATAGRGPTDNSMTAPLPHDMSRSSPAFCGSASSGSAGSSSHASPMVGSNATQAVSSVMMAMSPVVGVDGNPVIGTSMHASPIDGRSMHDSPVVGASIHAGPIAGSHAQGSPMPQAQQNTFEYGPVAHNMNGSPLQLNGPWQYRPPSTGTGHDYMSSKRYYHDDFRPSTGGSLRRASFSEWEASVRAAHQESHDLMHPRGPDFGQFRHDPLKRSDVPAADHAGNMRDAEDMYGVRRGGDVHESINLTVIYSSVNHFNGLVYLDQVLRPESEQEGDPSSDPSFDSASPTQSDSLSDTDGSRPGTSSAQGHVSSDHGHGGHEISAPRLEGKGFSSAFGLMSLDDPDVLAGLKADGTPFFSKVMTAVPQQFQAAHVPQKNGDFANDLTPMPRAGAAYVNGVFEGELNASFGQPLYASGEMDNGFAESSNHVAYPLRSSQREAETKELRDFWKTYIRTPFSTASNDRTPLGGTLAFLPTDAVAATHASPQQNGFANSSAGRTRPQSGVVPQQQQNVVAPSLSRCQQQDSAFQQQQSVILHQQNVAPHQQQYPPPPGAPPGYKRGRVGSLPSVKTPTTDGMRRLLPGRETKAHQADRGQQAQGRTVYEADDLRSYEAAVLARKVPAELHLDLAAKKQMARKQSLESRAGGAGKMMRGLGLTPSASTHLSQETPGANAVSATNGQPRVVPQSFHTSGVHSVPHSTQGSPHFPTSPVYADPQATTAFSNSSPAYSSSSPTSGLAATLLSASPGPQPQAAGNNHNNAPMLFAPAGQETASTTQALPVSQQQASLGVLRPSFKRLASQTLVSDTQKKRNLDDGDDEGGGNDTAGAAVAVSAMPEPQVVA</sequence>
<feature type="region of interest" description="Disordered" evidence="1">
    <location>
        <begin position="707"/>
        <end position="728"/>
    </location>
</feature>
<feature type="compositionally biased region" description="Polar residues" evidence="1">
    <location>
        <begin position="987"/>
        <end position="1005"/>
    </location>
</feature>
<dbReference type="OrthoDB" id="6365676at2759"/>
<dbReference type="EMBL" id="KN881642">
    <property type="protein sequence ID" value="KIY52515.1"/>
    <property type="molecule type" value="Genomic_DNA"/>
</dbReference>
<feature type="compositionally biased region" description="Basic and acidic residues" evidence="1">
    <location>
        <begin position="707"/>
        <end position="719"/>
    </location>
</feature>
<organism evidence="2 3">
    <name type="scientific">Fistulina hepatica ATCC 64428</name>
    <dbReference type="NCBI Taxonomy" id="1128425"/>
    <lineage>
        <taxon>Eukaryota</taxon>
        <taxon>Fungi</taxon>
        <taxon>Dikarya</taxon>
        <taxon>Basidiomycota</taxon>
        <taxon>Agaricomycotina</taxon>
        <taxon>Agaricomycetes</taxon>
        <taxon>Agaricomycetidae</taxon>
        <taxon>Agaricales</taxon>
        <taxon>Fistulinaceae</taxon>
        <taxon>Fistulina</taxon>
    </lineage>
</organism>
<feature type="compositionally biased region" description="Low complexity" evidence="1">
    <location>
        <begin position="311"/>
        <end position="323"/>
    </location>
</feature>
<feature type="compositionally biased region" description="Basic and acidic residues" evidence="1">
    <location>
        <begin position="1079"/>
        <end position="1095"/>
    </location>
</feature>
<name>A0A0D7AKV9_9AGAR</name>
<feature type="region of interest" description="Disordered" evidence="1">
    <location>
        <begin position="987"/>
        <end position="1014"/>
    </location>
</feature>
<protein>
    <recommendedName>
        <fullName evidence="4">Zn(2)-C6 fungal-type domain-containing protein</fullName>
    </recommendedName>
</protein>
<accession>A0A0D7AKV9</accession>
<proteinExistence type="predicted"/>
<feature type="compositionally biased region" description="Polar residues" evidence="1">
    <location>
        <begin position="792"/>
        <end position="811"/>
    </location>
</feature>
<evidence type="ECO:0000313" key="2">
    <source>
        <dbReference type="EMBL" id="KIY52515.1"/>
    </source>
</evidence>
<gene>
    <name evidence="2" type="ORF">FISHEDRAFT_55876</name>
</gene>
<dbReference type="Proteomes" id="UP000054144">
    <property type="component" value="Unassembled WGS sequence"/>
</dbReference>
<feature type="compositionally biased region" description="Low complexity" evidence="1">
    <location>
        <begin position="781"/>
        <end position="791"/>
    </location>
</feature>
<feature type="region of interest" description="Disordered" evidence="1">
    <location>
        <begin position="230"/>
        <end position="267"/>
    </location>
</feature>
<feature type="compositionally biased region" description="Polar residues" evidence="1">
    <location>
        <begin position="1190"/>
        <end position="1206"/>
    </location>
</feature>
<feature type="region of interest" description="Disordered" evidence="1">
    <location>
        <begin position="1140"/>
        <end position="1266"/>
    </location>
</feature>
<reference evidence="2 3" key="1">
    <citation type="journal article" date="2015" name="Fungal Genet. Biol.">
        <title>Evolution of novel wood decay mechanisms in Agaricales revealed by the genome sequences of Fistulina hepatica and Cylindrobasidium torrendii.</title>
        <authorList>
            <person name="Floudas D."/>
            <person name="Held B.W."/>
            <person name="Riley R."/>
            <person name="Nagy L.G."/>
            <person name="Koehler G."/>
            <person name="Ransdell A.S."/>
            <person name="Younus H."/>
            <person name="Chow J."/>
            <person name="Chiniquy J."/>
            <person name="Lipzen A."/>
            <person name="Tritt A."/>
            <person name="Sun H."/>
            <person name="Haridas S."/>
            <person name="LaButti K."/>
            <person name="Ohm R.A."/>
            <person name="Kues U."/>
            <person name="Blanchette R.A."/>
            <person name="Grigoriev I.V."/>
            <person name="Minto R.E."/>
            <person name="Hibbett D.S."/>
        </authorList>
    </citation>
    <scope>NUCLEOTIDE SEQUENCE [LARGE SCALE GENOMIC DNA]</scope>
    <source>
        <strain evidence="2 3">ATCC 64428</strain>
    </source>
</reference>
<feature type="compositionally biased region" description="Low complexity" evidence="1">
    <location>
        <begin position="1222"/>
        <end position="1249"/>
    </location>
</feature>
<feature type="region of interest" description="Disordered" evidence="1">
    <location>
        <begin position="503"/>
        <end position="552"/>
    </location>
</feature>
<evidence type="ECO:0008006" key="4">
    <source>
        <dbReference type="Google" id="ProtNLM"/>
    </source>
</evidence>
<evidence type="ECO:0000256" key="1">
    <source>
        <dbReference type="SAM" id="MobiDB-lite"/>
    </source>
</evidence>
<feature type="compositionally biased region" description="Low complexity" evidence="1">
    <location>
        <begin position="527"/>
        <end position="548"/>
    </location>
</feature>
<feature type="region of interest" description="Disordered" evidence="1">
    <location>
        <begin position="772"/>
        <end position="829"/>
    </location>
</feature>
<feature type="region of interest" description="Disordered" evidence="1">
    <location>
        <begin position="1303"/>
        <end position="1344"/>
    </location>
</feature>